<evidence type="ECO:0000313" key="4">
    <source>
        <dbReference type="Proteomes" id="UP000799324"/>
    </source>
</evidence>
<dbReference type="Proteomes" id="UP000799324">
    <property type="component" value="Unassembled WGS sequence"/>
</dbReference>
<evidence type="ECO:0000256" key="2">
    <source>
        <dbReference type="SAM" id="Phobius"/>
    </source>
</evidence>
<dbReference type="PROSITE" id="PS51257">
    <property type="entry name" value="PROKAR_LIPOPROTEIN"/>
    <property type="match status" value="1"/>
</dbReference>
<name>A0A6A6T2G1_9PLEO</name>
<dbReference type="OrthoDB" id="5322539at2759"/>
<feature type="transmembrane region" description="Helical" evidence="2">
    <location>
        <begin position="479"/>
        <end position="502"/>
    </location>
</feature>
<sequence>MAFKLLRNVHWAAPALMCSCFGAAILFAIAHHLYYFSLGGGPVMNESEQPWVSRPGNGVAFIIKTLLTTSTSVAFVQWFWFRLRKTSTTLRKTDVLFGLIYDPANFLQIKYWVDSLPLGFLAIVTWSIPLSAIFAPGAIVAQLQTYTTTQSMPLSEANFDTSVYFASYSSNSSPMVDVSIYHSVIQWAMLERGNIAPVIHSNKDCNVSYHSEFVGPSVTCRLADQKTTGHVNRVARASALQNGIRLKILVDFVGFQNSSERRDYMPFPTPASGNASRMHILFPHLDDDNATLYTCDFVNATYQVDFDLYSDSSQRIRAVTTDLKPLRFKDYLYTLDIQETPIAPSDAQKRNYLGMASNFVRIARGKAFSRMLSNASADGASNPTYSNSTRDNFGLNLSPRFGDQTGNRRRTWPRPSQYHSIVKVWEDTFKNTTVSARYGLNSMNFPAASKGLYRFLSNTTINATVTMNRMQYKYTPLDLLLPYGLSILLALVCNIMGGYAMIKGHASYSHDFSTVLRFVSDVEQFGLEDDRQAADPLPRHLKKAVLEHKGAAMGDDGDRGSEQGVRQEVRQETQQEVVEETSEQEEKGIFNAMKTRFGLEG</sequence>
<feature type="region of interest" description="Disordered" evidence="1">
    <location>
        <begin position="551"/>
        <end position="592"/>
    </location>
</feature>
<feature type="transmembrane region" description="Helical" evidence="2">
    <location>
        <begin position="119"/>
        <end position="143"/>
    </location>
</feature>
<dbReference type="EMBL" id="MU004395">
    <property type="protein sequence ID" value="KAF2652714.1"/>
    <property type="molecule type" value="Genomic_DNA"/>
</dbReference>
<keyword evidence="2" id="KW-0812">Transmembrane</keyword>
<dbReference type="AlphaFoldDB" id="A0A6A6T2G1"/>
<dbReference type="PANTHER" id="PTHR35041:SF6">
    <property type="entry name" value="FORMYLMETHIONINE DEFORMYLASE-LIKE PROTEIN-RELATED"/>
    <property type="match status" value="1"/>
</dbReference>
<feature type="transmembrane region" description="Helical" evidence="2">
    <location>
        <begin position="12"/>
        <end position="38"/>
    </location>
</feature>
<gene>
    <name evidence="3" type="ORF">K491DRAFT_760175</name>
</gene>
<keyword evidence="4" id="KW-1185">Reference proteome</keyword>
<proteinExistence type="predicted"/>
<protein>
    <submittedName>
        <fullName evidence="3">Uncharacterized protein</fullName>
    </submittedName>
</protein>
<evidence type="ECO:0000313" key="3">
    <source>
        <dbReference type="EMBL" id="KAF2652714.1"/>
    </source>
</evidence>
<reference evidence="3" key="1">
    <citation type="journal article" date="2020" name="Stud. Mycol.">
        <title>101 Dothideomycetes genomes: a test case for predicting lifestyles and emergence of pathogens.</title>
        <authorList>
            <person name="Haridas S."/>
            <person name="Albert R."/>
            <person name="Binder M."/>
            <person name="Bloem J."/>
            <person name="Labutti K."/>
            <person name="Salamov A."/>
            <person name="Andreopoulos B."/>
            <person name="Baker S."/>
            <person name="Barry K."/>
            <person name="Bills G."/>
            <person name="Bluhm B."/>
            <person name="Cannon C."/>
            <person name="Castanera R."/>
            <person name="Culley D."/>
            <person name="Daum C."/>
            <person name="Ezra D."/>
            <person name="Gonzalez J."/>
            <person name="Henrissat B."/>
            <person name="Kuo A."/>
            <person name="Liang C."/>
            <person name="Lipzen A."/>
            <person name="Lutzoni F."/>
            <person name="Magnuson J."/>
            <person name="Mondo S."/>
            <person name="Nolan M."/>
            <person name="Ohm R."/>
            <person name="Pangilinan J."/>
            <person name="Park H.-J."/>
            <person name="Ramirez L."/>
            <person name="Alfaro M."/>
            <person name="Sun H."/>
            <person name="Tritt A."/>
            <person name="Yoshinaga Y."/>
            <person name="Zwiers L.-H."/>
            <person name="Turgeon B."/>
            <person name="Goodwin S."/>
            <person name="Spatafora J."/>
            <person name="Crous P."/>
            <person name="Grigoriev I."/>
        </authorList>
    </citation>
    <scope>NUCLEOTIDE SEQUENCE</scope>
    <source>
        <strain evidence="3">CBS 122681</strain>
    </source>
</reference>
<dbReference type="PANTHER" id="PTHR35041">
    <property type="entry name" value="MEDIATOR OF RNA POLYMERASE II TRANSCRIPTION SUBUNIT 1"/>
    <property type="match status" value="1"/>
</dbReference>
<accession>A0A6A6T2G1</accession>
<feature type="compositionally biased region" description="Basic and acidic residues" evidence="1">
    <location>
        <begin position="551"/>
        <end position="573"/>
    </location>
</feature>
<feature type="transmembrane region" description="Helical" evidence="2">
    <location>
        <begin position="58"/>
        <end position="81"/>
    </location>
</feature>
<organism evidence="3 4">
    <name type="scientific">Lophiostoma macrostomum CBS 122681</name>
    <dbReference type="NCBI Taxonomy" id="1314788"/>
    <lineage>
        <taxon>Eukaryota</taxon>
        <taxon>Fungi</taxon>
        <taxon>Dikarya</taxon>
        <taxon>Ascomycota</taxon>
        <taxon>Pezizomycotina</taxon>
        <taxon>Dothideomycetes</taxon>
        <taxon>Pleosporomycetidae</taxon>
        <taxon>Pleosporales</taxon>
        <taxon>Lophiostomataceae</taxon>
        <taxon>Lophiostoma</taxon>
    </lineage>
</organism>
<keyword evidence="2" id="KW-1133">Transmembrane helix</keyword>
<evidence type="ECO:0000256" key="1">
    <source>
        <dbReference type="SAM" id="MobiDB-lite"/>
    </source>
</evidence>
<keyword evidence="2" id="KW-0472">Membrane</keyword>